<evidence type="ECO:0000313" key="4">
    <source>
        <dbReference type="Proteomes" id="UP001060112"/>
    </source>
</evidence>
<accession>A0ABY5I5D5</accession>
<dbReference type="SUPFAM" id="SSF82679">
    <property type="entry name" value="N-utilization substance G protein NusG, N-terminal domain"/>
    <property type="match status" value="1"/>
</dbReference>
<proteinExistence type="predicted"/>
<gene>
    <name evidence="3" type="ORF">NMU03_03950</name>
</gene>
<organism evidence="3 4">
    <name type="scientific">Allocoprobacillus halotolerans</name>
    <dbReference type="NCBI Taxonomy" id="2944914"/>
    <lineage>
        <taxon>Bacteria</taxon>
        <taxon>Bacillati</taxon>
        <taxon>Bacillota</taxon>
        <taxon>Erysipelotrichia</taxon>
        <taxon>Erysipelotrichales</taxon>
        <taxon>Erysipelotrichaceae</taxon>
        <taxon>Allocoprobacillus</taxon>
    </lineage>
</organism>
<protein>
    <recommendedName>
        <fullName evidence="2">NusG-like N-terminal domain-containing protein</fullName>
    </recommendedName>
</protein>
<dbReference type="InterPro" id="IPR006645">
    <property type="entry name" value="NGN-like_dom"/>
</dbReference>
<dbReference type="Gene3D" id="3.30.70.940">
    <property type="entry name" value="NusG, N-terminal domain"/>
    <property type="match status" value="1"/>
</dbReference>
<dbReference type="Pfam" id="PF02357">
    <property type="entry name" value="NusG"/>
    <property type="match status" value="1"/>
</dbReference>
<dbReference type="EMBL" id="CP101620">
    <property type="protein sequence ID" value="UTY39967.1"/>
    <property type="molecule type" value="Genomic_DNA"/>
</dbReference>
<name>A0ABY5I5D5_9FIRM</name>
<sequence>MNWYVFYSKHQNNKQLLEVLNKQDDLDAFIPKVEKWFKCSGFSDYQLMDMYPGYIFIRSLLNEEEFKSKYMKLFESVGRLGELLEQDRFISLSESDGEIMSWLFHNQGVITHSIGQYNGDDLMIMEGPLCGFESKIKKINRHKRIAKVDYALLGMNMLLPLEVINSKGSVY</sequence>
<evidence type="ECO:0000256" key="1">
    <source>
        <dbReference type="ARBA" id="ARBA00023163"/>
    </source>
</evidence>
<reference evidence="3" key="1">
    <citation type="submission" date="2022-07" db="EMBL/GenBank/DDBJ databases">
        <title>Faecal culturing of patients with breast cancer.</title>
        <authorList>
            <person name="Teng N.M.Y."/>
            <person name="Kiu R."/>
            <person name="Evans R."/>
            <person name="Baker D.J."/>
            <person name="Zenner C."/>
            <person name="Robinson S.D."/>
            <person name="Hall L.J."/>
        </authorList>
    </citation>
    <scope>NUCLEOTIDE SEQUENCE</scope>
    <source>
        <strain evidence="3">LH1062</strain>
    </source>
</reference>
<keyword evidence="4" id="KW-1185">Reference proteome</keyword>
<dbReference type="InterPro" id="IPR036735">
    <property type="entry name" value="NGN_dom_sf"/>
</dbReference>
<evidence type="ECO:0000313" key="3">
    <source>
        <dbReference type="EMBL" id="UTY39967.1"/>
    </source>
</evidence>
<feature type="domain" description="NusG-like N-terminal" evidence="2">
    <location>
        <begin position="1"/>
        <end position="67"/>
    </location>
</feature>
<dbReference type="RefSeq" id="WP_290141404.1">
    <property type="nucleotide sequence ID" value="NZ_CP101620.1"/>
</dbReference>
<evidence type="ECO:0000259" key="2">
    <source>
        <dbReference type="Pfam" id="PF02357"/>
    </source>
</evidence>
<dbReference type="Proteomes" id="UP001060112">
    <property type="component" value="Chromosome"/>
</dbReference>
<keyword evidence="1" id="KW-0804">Transcription</keyword>